<evidence type="ECO:0000313" key="1">
    <source>
        <dbReference type="EMBL" id="GHF27850.1"/>
    </source>
</evidence>
<protein>
    <submittedName>
        <fullName evidence="1">Uncharacterized protein</fullName>
    </submittedName>
</protein>
<evidence type="ECO:0000313" key="2">
    <source>
        <dbReference type="Proteomes" id="UP000630718"/>
    </source>
</evidence>
<keyword evidence="2" id="KW-1185">Reference proteome</keyword>
<comment type="caution">
    <text evidence="1">The sequence shown here is derived from an EMBL/GenBank/DDBJ whole genome shotgun (WGS) entry which is preliminary data.</text>
</comment>
<name>A0A919AWA2_9ACTN</name>
<dbReference type="Proteomes" id="UP000630718">
    <property type="component" value="Unassembled WGS sequence"/>
</dbReference>
<reference evidence="1" key="2">
    <citation type="submission" date="2020-09" db="EMBL/GenBank/DDBJ databases">
        <authorList>
            <person name="Sun Q."/>
            <person name="Ohkuma M."/>
        </authorList>
    </citation>
    <scope>NUCLEOTIDE SEQUENCE</scope>
    <source>
        <strain evidence="1">JCM 4477</strain>
    </source>
</reference>
<organism evidence="1 2">
    <name type="scientific">Streptomyces fumanus</name>
    <dbReference type="NCBI Taxonomy" id="67302"/>
    <lineage>
        <taxon>Bacteria</taxon>
        <taxon>Bacillati</taxon>
        <taxon>Actinomycetota</taxon>
        <taxon>Actinomycetes</taxon>
        <taxon>Kitasatosporales</taxon>
        <taxon>Streptomycetaceae</taxon>
        <taxon>Streptomyces</taxon>
    </lineage>
</organism>
<sequence length="75" mass="8351">MRRKWQHGRRQKALIAAGSCEAGAPVSPRGRQMVRVTAACGSRTPLARVPLGELGDDTLLVSAYRQSWHRARLRQ</sequence>
<gene>
    <name evidence="1" type="ORF">GCM10018772_61850</name>
</gene>
<dbReference type="AlphaFoldDB" id="A0A919AWA2"/>
<accession>A0A919AWA2</accession>
<reference evidence="1" key="1">
    <citation type="journal article" date="2014" name="Int. J. Syst. Evol. Microbiol.">
        <title>Complete genome sequence of Corynebacterium casei LMG S-19264T (=DSM 44701T), isolated from a smear-ripened cheese.</title>
        <authorList>
            <consortium name="US DOE Joint Genome Institute (JGI-PGF)"/>
            <person name="Walter F."/>
            <person name="Albersmeier A."/>
            <person name="Kalinowski J."/>
            <person name="Ruckert C."/>
        </authorList>
    </citation>
    <scope>NUCLEOTIDE SEQUENCE</scope>
    <source>
        <strain evidence="1">JCM 4477</strain>
    </source>
</reference>
<proteinExistence type="predicted"/>
<dbReference type="EMBL" id="BNBI01000017">
    <property type="protein sequence ID" value="GHF27850.1"/>
    <property type="molecule type" value="Genomic_DNA"/>
</dbReference>